<dbReference type="RefSeq" id="WP_129622144.1">
    <property type="nucleotide sequence ID" value="NZ_LR215024.1"/>
</dbReference>
<proteinExistence type="predicted"/>
<dbReference type="AlphaFoldDB" id="A0A449AV35"/>
<evidence type="ECO:0008006" key="4">
    <source>
        <dbReference type="Google" id="ProtNLM"/>
    </source>
</evidence>
<sequence>MSKKDESIKSLSVKLSNLTETEQVLLTKWIENLKAQKKSVNGELQKILFQYLTENNSQELFKEFQTSIFYAFRKSIFASLSPYHSNIKYWINLQNIELEAINKKLDIILNLLALSGNLNLNSPKEEYTRELDYFIRLRNEKITKLMTDKQEEDDSNKQVLKTFENFQKVAFDTDKDIAERIKKAKEK</sequence>
<dbReference type="NCBIfam" id="NF045893">
    <property type="entry name" value="ICE_Mbov_0398"/>
    <property type="match status" value="1"/>
</dbReference>
<reference evidence="1 3" key="1">
    <citation type="submission" date="2019-01" db="EMBL/GenBank/DDBJ databases">
        <authorList>
            <consortium name="Pathogen Informatics"/>
        </authorList>
    </citation>
    <scope>NUCLEOTIDE SEQUENCE [LARGE SCALE GENOMIC DNA]</scope>
    <source>
        <strain evidence="1 3">NCTC10194</strain>
    </source>
</reference>
<accession>A0A449AV35</accession>
<dbReference type="KEGG" id="mgly:NCTC10194_00514"/>
<organism evidence="1 3">
    <name type="scientific">Mycoplasmopsis glycophila</name>
    <dbReference type="NCBI Taxonomy" id="171285"/>
    <lineage>
        <taxon>Bacteria</taxon>
        <taxon>Bacillati</taxon>
        <taxon>Mycoplasmatota</taxon>
        <taxon>Mycoplasmoidales</taxon>
        <taxon>Metamycoplasmataceae</taxon>
        <taxon>Mycoplasmopsis</taxon>
    </lineage>
</organism>
<name>A0A449AV35_9BACT</name>
<evidence type="ECO:0000313" key="3">
    <source>
        <dbReference type="Proteomes" id="UP000290815"/>
    </source>
</evidence>
<evidence type="ECO:0000313" key="2">
    <source>
        <dbReference type="EMBL" id="VEU70620.1"/>
    </source>
</evidence>
<dbReference type="EMBL" id="LR215024">
    <property type="protein sequence ID" value="VEU70348.1"/>
    <property type="molecule type" value="Genomic_DNA"/>
</dbReference>
<dbReference type="Proteomes" id="UP000290815">
    <property type="component" value="Chromosome"/>
</dbReference>
<gene>
    <name evidence="1" type="ORF">NCTC10194_00357</name>
    <name evidence="2" type="ORF">NCTC10194_00514</name>
</gene>
<protein>
    <recommendedName>
        <fullName evidence="4">ICEF Integrative Conjugal Element-II</fullName>
    </recommendedName>
</protein>
<evidence type="ECO:0000313" key="1">
    <source>
        <dbReference type="EMBL" id="VEU70348.1"/>
    </source>
</evidence>
<dbReference type="KEGG" id="mgly:NCTC10194_00357"/>
<dbReference type="EMBL" id="LR215024">
    <property type="protein sequence ID" value="VEU70620.1"/>
    <property type="molecule type" value="Genomic_DNA"/>
</dbReference>
<keyword evidence="3" id="KW-1185">Reference proteome</keyword>